<dbReference type="PANTHER" id="PTHR47756:SF2">
    <property type="entry name" value="BLL6612 PROTEIN"/>
    <property type="match status" value="1"/>
</dbReference>
<dbReference type="EMBL" id="LFKP01000014">
    <property type="protein sequence ID" value="OHV93974.1"/>
    <property type="molecule type" value="Genomic_DNA"/>
</dbReference>
<dbReference type="SUPFAM" id="SSF88946">
    <property type="entry name" value="Sigma2 domain of RNA polymerase sigma factors"/>
    <property type="match status" value="1"/>
</dbReference>
<dbReference type="AlphaFoldDB" id="A0A1S1U2C4"/>
<evidence type="ECO:0008006" key="6">
    <source>
        <dbReference type="Google" id="ProtNLM"/>
    </source>
</evidence>
<organism evidence="4 5">
    <name type="scientific">Janthinobacterium lividum</name>
    <dbReference type="NCBI Taxonomy" id="29581"/>
    <lineage>
        <taxon>Bacteria</taxon>
        <taxon>Pseudomonadati</taxon>
        <taxon>Pseudomonadota</taxon>
        <taxon>Betaproteobacteria</taxon>
        <taxon>Burkholderiales</taxon>
        <taxon>Oxalobacteraceae</taxon>
        <taxon>Janthinobacterium</taxon>
    </lineage>
</organism>
<dbReference type="InterPro" id="IPR014284">
    <property type="entry name" value="RNA_pol_sigma-70_dom"/>
</dbReference>
<dbReference type="InterPro" id="IPR013324">
    <property type="entry name" value="RNA_pol_sigma_r3/r4-like"/>
</dbReference>
<proteinExistence type="predicted"/>
<dbReference type="GO" id="GO:0016987">
    <property type="term" value="F:sigma factor activity"/>
    <property type="evidence" value="ECO:0007669"/>
    <property type="project" value="InterPro"/>
</dbReference>
<dbReference type="Pfam" id="PF20239">
    <property type="entry name" value="DUF6596"/>
    <property type="match status" value="1"/>
</dbReference>
<dbReference type="PANTHER" id="PTHR47756">
    <property type="entry name" value="BLL6612 PROTEIN-RELATED"/>
    <property type="match status" value="1"/>
</dbReference>
<evidence type="ECO:0000259" key="1">
    <source>
        <dbReference type="Pfam" id="PF04542"/>
    </source>
</evidence>
<name>A0A1S1U2C4_9BURK</name>
<dbReference type="Proteomes" id="UP000179840">
    <property type="component" value="Unassembled WGS sequence"/>
</dbReference>
<evidence type="ECO:0000259" key="2">
    <source>
        <dbReference type="Pfam" id="PF08281"/>
    </source>
</evidence>
<dbReference type="Gene3D" id="1.10.1740.10">
    <property type="match status" value="1"/>
</dbReference>
<dbReference type="InterPro" id="IPR007627">
    <property type="entry name" value="RNA_pol_sigma70_r2"/>
</dbReference>
<dbReference type="GO" id="GO:0006352">
    <property type="term" value="P:DNA-templated transcription initiation"/>
    <property type="evidence" value="ECO:0007669"/>
    <property type="project" value="InterPro"/>
</dbReference>
<dbReference type="SUPFAM" id="SSF88659">
    <property type="entry name" value="Sigma3 and sigma4 domains of RNA polymerase sigma factors"/>
    <property type="match status" value="1"/>
</dbReference>
<dbReference type="Pfam" id="PF04542">
    <property type="entry name" value="Sigma70_r2"/>
    <property type="match status" value="1"/>
</dbReference>
<dbReference type="InterPro" id="IPR013325">
    <property type="entry name" value="RNA_pol_sigma_r2"/>
</dbReference>
<dbReference type="Pfam" id="PF08281">
    <property type="entry name" value="Sigma70_r4_2"/>
    <property type="match status" value="1"/>
</dbReference>
<dbReference type="NCBIfam" id="TIGR02937">
    <property type="entry name" value="sigma70-ECF"/>
    <property type="match status" value="1"/>
</dbReference>
<dbReference type="RefSeq" id="WP_071079711.1">
    <property type="nucleotide sequence ID" value="NZ_LFKP01000014.1"/>
</dbReference>
<feature type="domain" description="DUF6596" evidence="3">
    <location>
        <begin position="179"/>
        <end position="279"/>
    </location>
</feature>
<reference evidence="4 5" key="1">
    <citation type="submission" date="2015-06" db="EMBL/GenBank/DDBJ databases">
        <title>Draft genome sequencing of a biphenyl-degrading bacterium, Janthinobacterium lividum MEG1.</title>
        <authorList>
            <person name="Shimodaira J."/>
            <person name="Hatta T."/>
        </authorList>
    </citation>
    <scope>NUCLEOTIDE SEQUENCE [LARGE SCALE GENOMIC DNA]</scope>
    <source>
        <strain evidence="4 5">MEG1</strain>
    </source>
</reference>
<evidence type="ECO:0000313" key="4">
    <source>
        <dbReference type="EMBL" id="OHV93974.1"/>
    </source>
</evidence>
<evidence type="ECO:0000259" key="3">
    <source>
        <dbReference type="Pfam" id="PF20239"/>
    </source>
</evidence>
<dbReference type="InterPro" id="IPR036388">
    <property type="entry name" value="WH-like_DNA-bd_sf"/>
</dbReference>
<protein>
    <recommendedName>
        <fullName evidence="6">RNA polymerase sigma factor</fullName>
    </recommendedName>
</protein>
<evidence type="ECO:0000313" key="5">
    <source>
        <dbReference type="Proteomes" id="UP000179840"/>
    </source>
</evidence>
<dbReference type="Gene3D" id="1.10.10.10">
    <property type="entry name" value="Winged helix-like DNA-binding domain superfamily/Winged helix DNA-binding domain"/>
    <property type="match status" value="1"/>
</dbReference>
<accession>A0A1S1U2C4</accession>
<comment type="caution">
    <text evidence="4">The sequence shown here is derived from an EMBL/GenBank/DDBJ whole genome shotgun (WGS) entry which is preliminary data.</text>
</comment>
<feature type="domain" description="RNA polymerase sigma factor 70 region 4 type 2" evidence="2">
    <location>
        <begin position="110"/>
        <end position="161"/>
    </location>
</feature>
<dbReference type="GO" id="GO:0003677">
    <property type="term" value="F:DNA binding"/>
    <property type="evidence" value="ECO:0007669"/>
    <property type="project" value="InterPro"/>
</dbReference>
<dbReference type="InterPro" id="IPR013249">
    <property type="entry name" value="RNA_pol_sigma70_r4_t2"/>
</dbReference>
<sequence>MAGDAIAAVEHVFRQEKGRVLAGLMRRFGDLGLAEDVLQEACRKALELWPRTGIPDHPAAWLSAVARNAGLDQVRRAGRSVVDAEAVLSSLPASAMEETQAIDDDRLRLLFICCHPALAPEVQVALALRTLCGLSTAEIARAFGLAEAALSQRLLRAKRKIAEARIPFELPPAQDWPPRLAQVLHVIYLVFSEGYCASGGDTLLRADLCAEALRLGRLLDSLLPGQPEVLGLLALLLLQASRGPARLSPGGELLTLEEQDRRLWQGDLIAEGLAVLALALPARAPGPYQLQAAIAALHAQAPTASQTDWRQISALYGALLRHKPEPLILLNAVIACAMAHGAEHGLAWLARLEAVPSLANSHYLHAARADLLRRLGDRSGALAAYAQAARLASNAVERQYLLRRQGEMRLPLV</sequence>
<dbReference type="InterPro" id="IPR046531">
    <property type="entry name" value="DUF6596"/>
</dbReference>
<feature type="domain" description="RNA polymerase sigma-70 region 2" evidence="1">
    <location>
        <begin position="13"/>
        <end position="79"/>
    </location>
</feature>
<gene>
    <name evidence="4" type="ORF">AKG95_25600</name>
</gene>